<organism evidence="2 3">
    <name type="scientific">Ceraceosorus guamensis</name>
    <dbReference type="NCBI Taxonomy" id="1522189"/>
    <lineage>
        <taxon>Eukaryota</taxon>
        <taxon>Fungi</taxon>
        <taxon>Dikarya</taxon>
        <taxon>Basidiomycota</taxon>
        <taxon>Ustilaginomycotina</taxon>
        <taxon>Exobasidiomycetes</taxon>
        <taxon>Ceraceosorales</taxon>
        <taxon>Ceraceosoraceae</taxon>
        <taxon>Ceraceosorus</taxon>
    </lineage>
</organism>
<dbReference type="GeneID" id="37039195"/>
<feature type="region of interest" description="Disordered" evidence="1">
    <location>
        <begin position="1"/>
        <end position="35"/>
    </location>
</feature>
<evidence type="ECO:0000256" key="1">
    <source>
        <dbReference type="SAM" id="MobiDB-lite"/>
    </source>
</evidence>
<keyword evidence="3" id="KW-1185">Reference proteome</keyword>
<evidence type="ECO:0000313" key="3">
    <source>
        <dbReference type="Proteomes" id="UP000245783"/>
    </source>
</evidence>
<sequence>MDRSHALTHPIQETRRQRHTNQRIRPASSRLSPTTTPACDGITALCTDRRACSVQPFFTLATPALGPLRLAAPCIAISPAIRAPSEPSICWLRLLLILHAQGGPQANRVEAANDRGNGGLQDTALLTTFWAGRPMPTLHARFSTSANRQQCPRDDATSKYTRGMSDLTTDIPTPSVPKTAVVWNHQRPCTRISRRRRFST</sequence>
<evidence type="ECO:0000313" key="2">
    <source>
        <dbReference type="EMBL" id="PWN39210.1"/>
    </source>
</evidence>
<feature type="region of interest" description="Disordered" evidence="1">
    <location>
        <begin position="145"/>
        <end position="173"/>
    </location>
</feature>
<reference evidence="2 3" key="1">
    <citation type="journal article" date="2018" name="Mol. Biol. Evol.">
        <title>Broad Genomic Sampling Reveals a Smut Pathogenic Ancestry of the Fungal Clade Ustilaginomycotina.</title>
        <authorList>
            <person name="Kijpornyongpan T."/>
            <person name="Mondo S.J."/>
            <person name="Barry K."/>
            <person name="Sandor L."/>
            <person name="Lee J."/>
            <person name="Lipzen A."/>
            <person name="Pangilinan J."/>
            <person name="LaButti K."/>
            <person name="Hainaut M."/>
            <person name="Henrissat B."/>
            <person name="Grigoriev I.V."/>
            <person name="Spatafora J.W."/>
            <person name="Aime M.C."/>
        </authorList>
    </citation>
    <scope>NUCLEOTIDE SEQUENCE [LARGE SCALE GENOMIC DNA]</scope>
    <source>
        <strain evidence="2 3">MCA 4658</strain>
    </source>
</reference>
<accession>A0A316VPF7</accession>
<dbReference type="RefSeq" id="XP_025366370.1">
    <property type="nucleotide sequence ID" value="XM_025517325.1"/>
</dbReference>
<protein>
    <submittedName>
        <fullName evidence="2">Uncharacterized protein</fullName>
    </submittedName>
</protein>
<dbReference type="EMBL" id="KZ819485">
    <property type="protein sequence ID" value="PWN39210.1"/>
    <property type="molecule type" value="Genomic_DNA"/>
</dbReference>
<dbReference type="Proteomes" id="UP000245783">
    <property type="component" value="Unassembled WGS sequence"/>
</dbReference>
<name>A0A316VPF7_9BASI</name>
<dbReference type="AlphaFoldDB" id="A0A316VPF7"/>
<gene>
    <name evidence="2" type="ORF">IE81DRAFT_41671</name>
</gene>
<dbReference type="InParanoid" id="A0A316VPF7"/>
<proteinExistence type="predicted"/>